<keyword evidence="2 3" id="KW-0175">Coiled coil</keyword>
<comment type="caution">
    <text evidence="5">The sequence shown here is derived from an EMBL/GenBank/DDBJ whole genome shotgun (WGS) entry which is preliminary data.</text>
</comment>
<feature type="region of interest" description="Disordered" evidence="4">
    <location>
        <begin position="150"/>
        <end position="170"/>
    </location>
</feature>
<feature type="coiled-coil region" evidence="3">
    <location>
        <begin position="753"/>
        <end position="817"/>
    </location>
</feature>
<dbReference type="EMBL" id="JBBPBM010002571">
    <property type="protein sequence ID" value="KAK8476479.1"/>
    <property type="molecule type" value="Genomic_DNA"/>
</dbReference>
<sequence>MNLAQILGVCLCGFLFPRFQTPRCNSLSYSCMENLMPGEIPRSESSLSSIGIHASGEVPNKNGTEQPDSDFSVMESSLRNASDIPSNVQEEHTTISATSTSSPEIDQTEKDNQMEGFQTRGIDDDSYEHISQKTDSVDVSHIHVEDESVHPTTYPKIGDSGNGHLESPGEISLPSLPPDEHISQKAYSVDVSHIHVEDEHISQKTDSVGVSHIHVEDKTALPTTSDSKIGVSENGHLESPGEFSFPPDEQISQKTGFVGVSHIHVEDESALPMASDPKIEDSENDHLEFPSEISLPPDEQSSQMTDFVGISHIHVENESALPSTFDPKIGVFENGHLESPSEISLPPDEQISQKTDHVVVSHIHVEDESALPTTSDPKIGVSENGCLESPGEISLPLDEQISQKTDFVTVPYIHVDDGSVIPATFDPEIQDSKNDHLESLGEISSPPDEQISQKTRSVGVSHIHVEERNSLLTPTEPKIGVSENGHLESPESLGQISLPLEEQISQKTGSIDVSYIHVNDGSVLPNASNPKIVDSENGHIGSSGEISLPHVDVNGVVFGSSNCVTDRQQSENGHLVCPGEVSLPSVDVEGVALESRNYVTDGHQSESVHSASFESKSNLHVKPPSGLTKPHLKVAIVAAGSSQDAASVSSCHYLIDDNISSTPKDNNSKAEDAIKQMNNHSLRHLKITSSIDDSPRYDSARFAKQFDISRIHIDTTAPFDSVKEAVSKFGEIADWKAHRKQAVERRMFVERHLEKMQLEIPEYKKQLEDVEETKMQVLKELESTKRQVEELKLSLEKAQTEENQARQDSELAKLRVQEMEQGIVGEASVAAKAQLEVAKARHSHAVSELISINEELETLRKDYSSLITERDVAVKKAEEAISASKEIEKMVEKLSIELIATKEALDSTHAAHLEAEDKKIGATMAREQDTHFWEKEVKLAEEEVQSLTQQIQSTKDMKLKLDIALALLVDLKAELADYKENKNRKELDRHSNDSQTSETHDDIQDAVASAKKELEEVKINIEKVTAEVDCLKVSADSLKSELEKEKTALATLKQREGMASVVVASLEAELDKSHTEIAVVQATEKETREKMEELPKQLQKAAQEADEAKSLTQIAREEFCKAKEEAEQAKATASVLDSKLLAAQKEIQAAKASQKLALAAINALRKSESARQTENANSPGGVVLPIDEYHELNKRAHEAEEQATLRVEAFISQIEQAKQSKSKSTKKLEEVKQEMAERKEALRSAMKKAEKARQGKLAVEQDLRKWRAEHEQQRKAKESSNGGKPPNENVEEKKENNDSEPVPPAPDNTNEIPEAQVNGDKTETQEPSSEEVKVVKKKRRALFPKIFMFLSRRRTHRSSSRKL</sequence>
<dbReference type="Pfam" id="PF05701">
    <property type="entry name" value="WEMBL"/>
    <property type="match status" value="1"/>
</dbReference>
<protein>
    <submittedName>
        <fullName evidence="5">Uncharacterized protein</fullName>
    </submittedName>
</protein>
<feature type="region of interest" description="Disordered" evidence="4">
    <location>
        <begin position="984"/>
        <end position="1003"/>
    </location>
</feature>
<dbReference type="PANTHER" id="PTHR32054:SF31">
    <property type="entry name" value="PROTEIN WEAK CHLOROPLAST MOVEMENT UNDER BLUE LIGHT 1"/>
    <property type="match status" value="1"/>
</dbReference>
<comment type="similarity">
    <text evidence="1">Belongs to the WEB family.</text>
</comment>
<reference evidence="5 6" key="1">
    <citation type="journal article" date="2024" name="G3 (Bethesda)">
        <title>Genome assembly of Hibiscus sabdariffa L. provides insights into metabolisms of medicinal natural products.</title>
        <authorList>
            <person name="Kim T."/>
        </authorList>
    </citation>
    <scope>NUCLEOTIDE SEQUENCE [LARGE SCALE GENOMIC DNA]</scope>
    <source>
        <strain evidence="5">TK-2024</strain>
        <tissue evidence="5">Old leaves</tissue>
    </source>
</reference>
<feature type="compositionally biased region" description="Basic and acidic residues" evidence="4">
    <location>
        <begin position="1226"/>
        <end position="1278"/>
    </location>
</feature>
<feature type="compositionally biased region" description="Polar residues" evidence="4">
    <location>
        <begin position="74"/>
        <end position="105"/>
    </location>
</feature>
<dbReference type="Proteomes" id="UP001472677">
    <property type="component" value="Unassembled WGS sequence"/>
</dbReference>
<evidence type="ECO:0000313" key="5">
    <source>
        <dbReference type="EMBL" id="KAK8476479.1"/>
    </source>
</evidence>
<dbReference type="PANTHER" id="PTHR32054">
    <property type="entry name" value="HEAVY CHAIN, PUTATIVE, EXPRESSED-RELATED-RELATED"/>
    <property type="match status" value="1"/>
</dbReference>
<gene>
    <name evidence="5" type="ORF">V6N12_042650</name>
</gene>
<evidence type="ECO:0000256" key="1">
    <source>
        <dbReference type="ARBA" id="ARBA00005485"/>
    </source>
</evidence>
<accession>A0ABR1Z8Z6</accession>
<proteinExistence type="inferred from homology"/>
<evidence type="ECO:0000256" key="2">
    <source>
        <dbReference type="ARBA" id="ARBA00023054"/>
    </source>
</evidence>
<feature type="region of interest" description="Disordered" evidence="4">
    <location>
        <begin position="53"/>
        <end position="110"/>
    </location>
</feature>
<organism evidence="5 6">
    <name type="scientific">Hibiscus sabdariffa</name>
    <name type="common">roselle</name>
    <dbReference type="NCBI Taxonomy" id="183260"/>
    <lineage>
        <taxon>Eukaryota</taxon>
        <taxon>Viridiplantae</taxon>
        <taxon>Streptophyta</taxon>
        <taxon>Embryophyta</taxon>
        <taxon>Tracheophyta</taxon>
        <taxon>Spermatophyta</taxon>
        <taxon>Magnoliopsida</taxon>
        <taxon>eudicotyledons</taxon>
        <taxon>Gunneridae</taxon>
        <taxon>Pentapetalae</taxon>
        <taxon>rosids</taxon>
        <taxon>malvids</taxon>
        <taxon>Malvales</taxon>
        <taxon>Malvaceae</taxon>
        <taxon>Malvoideae</taxon>
        <taxon>Hibiscus</taxon>
    </lineage>
</organism>
<feature type="coiled-coil region" evidence="3">
    <location>
        <begin position="1084"/>
        <end position="1118"/>
    </location>
</feature>
<keyword evidence="6" id="KW-1185">Reference proteome</keyword>
<name>A0ABR1Z8Z6_9ROSI</name>
<feature type="compositionally biased region" description="Basic and acidic residues" evidence="4">
    <location>
        <begin position="1320"/>
        <end position="1334"/>
    </location>
</feature>
<dbReference type="InterPro" id="IPR008545">
    <property type="entry name" value="Web"/>
</dbReference>
<evidence type="ECO:0000313" key="6">
    <source>
        <dbReference type="Proteomes" id="UP001472677"/>
    </source>
</evidence>
<feature type="coiled-coil region" evidence="3">
    <location>
        <begin position="849"/>
        <end position="897"/>
    </location>
</feature>
<evidence type="ECO:0000256" key="3">
    <source>
        <dbReference type="SAM" id="Coils"/>
    </source>
</evidence>
<feature type="region of interest" description="Disordered" evidence="4">
    <location>
        <begin position="1215"/>
        <end position="1335"/>
    </location>
</feature>
<evidence type="ECO:0000256" key="4">
    <source>
        <dbReference type="SAM" id="MobiDB-lite"/>
    </source>
</evidence>